<feature type="domain" description="DUF7486" evidence="2">
    <location>
        <begin position="234"/>
        <end position="387"/>
    </location>
</feature>
<organism evidence="3 4">
    <name type="scientific">Hyunsoonleella jejuensis</name>
    <dbReference type="NCBI Taxonomy" id="419940"/>
    <lineage>
        <taxon>Bacteria</taxon>
        <taxon>Pseudomonadati</taxon>
        <taxon>Bacteroidota</taxon>
        <taxon>Flavobacteriia</taxon>
        <taxon>Flavobacteriales</taxon>
        <taxon>Flavobacteriaceae</taxon>
    </lineage>
</organism>
<feature type="domain" description="DUF7486" evidence="2">
    <location>
        <begin position="56"/>
        <end position="208"/>
    </location>
</feature>
<keyword evidence="1" id="KW-0472">Membrane</keyword>
<dbReference type="RefSeq" id="WP_092578155.1">
    <property type="nucleotide sequence ID" value="NZ_FOFN01000002.1"/>
</dbReference>
<dbReference type="STRING" id="419940.SAMN05421824_1518"/>
<dbReference type="OrthoDB" id="1446028at2"/>
<dbReference type="PROSITE" id="PS51257">
    <property type="entry name" value="PROKAR_LIPOPROTEIN"/>
    <property type="match status" value="1"/>
</dbReference>
<keyword evidence="1" id="KW-0812">Transmembrane</keyword>
<reference evidence="3 4" key="1">
    <citation type="submission" date="2016-10" db="EMBL/GenBank/DDBJ databases">
        <authorList>
            <person name="de Groot N.N."/>
        </authorList>
    </citation>
    <scope>NUCLEOTIDE SEQUENCE [LARGE SCALE GENOMIC DNA]</scope>
    <source>
        <strain evidence="3 4">DSM 21035</strain>
    </source>
</reference>
<feature type="transmembrane region" description="Helical" evidence="1">
    <location>
        <begin position="7"/>
        <end position="25"/>
    </location>
</feature>
<accession>A0A1H9FND0</accession>
<name>A0A1H9FND0_9FLAO</name>
<evidence type="ECO:0000313" key="3">
    <source>
        <dbReference type="EMBL" id="SEQ38983.1"/>
    </source>
</evidence>
<evidence type="ECO:0000313" key="4">
    <source>
        <dbReference type="Proteomes" id="UP000198999"/>
    </source>
</evidence>
<protein>
    <recommendedName>
        <fullName evidence="2">DUF7486 domain-containing protein</fullName>
    </recommendedName>
</protein>
<keyword evidence="4" id="KW-1185">Reference proteome</keyword>
<dbReference type="InterPro" id="IPR055909">
    <property type="entry name" value="DUF7486"/>
</dbReference>
<dbReference type="Pfam" id="PF24307">
    <property type="entry name" value="DUF7486"/>
    <property type="match status" value="2"/>
</dbReference>
<dbReference type="Proteomes" id="UP000198999">
    <property type="component" value="Unassembled WGS sequence"/>
</dbReference>
<sequence length="388" mass="43115">MKISTHSFIKTTCYSFFILAFLFVFTSCNNGTSKANKIKTELEDTEDAEDAETFSTIYWNVKAIQPDGKSLDVKAFDDQGKAYELKAIQNSDQDNFLDVKVIIDGKNLPVKMLESKNQFVPVAAINQDGDKYYIKAITPEGKKLDVKGVARFGYVVLMKAITKDGKYYGVKAISPDGKLNDIKGVKINYQDREMSLKGVGIHAHVKAMHPAVNEDDLKIPAKAKKKKIYKSDFKRIIWNIKAVTTNGENLDIKAFDADGNKFDVKATQDSKDHSFMNIKAFVDGVELPVKILQSTDAYAPVKAIGTDGTIYDIKALTKDNLRLDVKGVSRSGNIINVKAINENGEFLAVKAFAPDGKLNNVKGIKIFQREIELRVKGNPVYAHLKAIN</sequence>
<dbReference type="AlphaFoldDB" id="A0A1H9FND0"/>
<dbReference type="EMBL" id="FOFN01000002">
    <property type="protein sequence ID" value="SEQ38983.1"/>
    <property type="molecule type" value="Genomic_DNA"/>
</dbReference>
<proteinExistence type="predicted"/>
<evidence type="ECO:0000259" key="2">
    <source>
        <dbReference type="Pfam" id="PF24307"/>
    </source>
</evidence>
<keyword evidence="1" id="KW-1133">Transmembrane helix</keyword>
<evidence type="ECO:0000256" key="1">
    <source>
        <dbReference type="SAM" id="Phobius"/>
    </source>
</evidence>
<gene>
    <name evidence="3" type="ORF">SAMN05421824_1518</name>
</gene>